<gene>
    <name evidence="3" type="ORF">LJD61_17210</name>
</gene>
<evidence type="ECO:0000313" key="4">
    <source>
        <dbReference type="Proteomes" id="UP001651880"/>
    </source>
</evidence>
<protein>
    <submittedName>
        <fullName evidence="3">DUF4438 domain-containing protein</fullName>
    </submittedName>
</protein>
<evidence type="ECO:0000259" key="2">
    <source>
        <dbReference type="Pfam" id="PF20999"/>
    </source>
</evidence>
<dbReference type="Proteomes" id="UP001651880">
    <property type="component" value="Unassembled WGS sequence"/>
</dbReference>
<dbReference type="InterPro" id="IPR048399">
    <property type="entry name" value="DUF4438_C"/>
</dbReference>
<dbReference type="InterPro" id="IPR029433">
    <property type="entry name" value="DUF4438_N"/>
</dbReference>
<comment type="caution">
    <text evidence="3">The sequence shown here is derived from an EMBL/GenBank/DDBJ whole genome shotgun (WGS) entry which is preliminary data.</text>
</comment>
<feature type="domain" description="DUF4438" evidence="2">
    <location>
        <begin position="160"/>
        <end position="283"/>
    </location>
</feature>
<dbReference type="RefSeq" id="WP_255228796.1">
    <property type="nucleotide sequence ID" value="NZ_JAJEKE010000020.1"/>
</dbReference>
<dbReference type="EMBL" id="JAJEKE010000020">
    <property type="protein sequence ID" value="MCQ1531268.1"/>
    <property type="molecule type" value="Genomic_DNA"/>
</dbReference>
<dbReference type="Gene3D" id="4.10.1180.10">
    <property type="entry name" value="tm1086 domain"/>
    <property type="match status" value="1"/>
</dbReference>
<evidence type="ECO:0000313" key="3">
    <source>
        <dbReference type="EMBL" id="MCQ1531268.1"/>
    </source>
</evidence>
<dbReference type="InterPro" id="IPR044910">
    <property type="entry name" value="TM_1086_SG_dom"/>
</dbReference>
<reference evidence="3 4" key="1">
    <citation type="submission" date="2021-10" db="EMBL/GenBank/DDBJ databases">
        <title>Lutispora strain m25 sp. nov., a thermophilic, non-spore-forming bacterium isolated from a lab-scale methanogenic bioreactor digesting anaerobic sludge.</title>
        <authorList>
            <person name="El Houari A."/>
            <person name="Mcdonald J."/>
        </authorList>
    </citation>
    <scope>NUCLEOTIDE SEQUENCE [LARGE SCALE GENOMIC DNA]</scope>
    <source>
        <strain evidence="4">m25</strain>
    </source>
</reference>
<dbReference type="Pfam" id="PF14505">
    <property type="entry name" value="DUF4438"/>
    <property type="match status" value="1"/>
</dbReference>
<evidence type="ECO:0000259" key="1">
    <source>
        <dbReference type="Pfam" id="PF14505"/>
    </source>
</evidence>
<dbReference type="Pfam" id="PF20999">
    <property type="entry name" value="DUF4438_C"/>
    <property type="match status" value="1"/>
</dbReference>
<dbReference type="InterPro" id="IPR044909">
    <property type="entry name" value="TM_1086_sf"/>
</dbReference>
<dbReference type="Gene3D" id="2.102.30.10">
    <property type="entry name" value="tm1086 (SG structure) domain"/>
    <property type="match status" value="1"/>
</dbReference>
<name>A0ABT1NJ68_9FIRM</name>
<accession>A0ABT1NJ68</accession>
<proteinExistence type="predicted"/>
<organism evidence="3 4">
    <name type="scientific">Lutispora saccharofermentans</name>
    <dbReference type="NCBI Taxonomy" id="3024236"/>
    <lineage>
        <taxon>Bacteria</taxon>
        <taxon>Bacillati</taxon>
        <taxon>Bacillota</taxon>
        <taxon>Clostridia</taxon>
        <taxon>Lutisporales</taxon>
        <taxon>Lutisporaceae</taxon>
        <taxon>Lutispora</taxon>
    </lineage>
</organism>
<sequence>MLKTNIDKLVMQSVQGKVHHPVSTFPYRISSVGEPMVLPATGGITYNVKVGDPAMGWAGDHVEPGVSIKNENDSENGALNLFSCIGNKAKIVSGDAKGATGYVTGMHGGVEHVLVYFEEEALEKMTVDDKILVKAWGQGLELLDYPQVKMMNIDPELFGKLGIEEKDGKLIVPVAAEAPAYLMGSGTGSVSAYRGDYDIMTSDADTIKEYDLDKLRFGDIVLLRDHDNSFGRTYLKGAVTIGVVIHSDCIKSGHGPGITAIMTCREPIIEGVISDKANIADYLGLYLGL</sequence>
<feature type="domain" description="DUF4438" evidence="1">
    <location>
        <begin position="27"/>
        <end position="158"/>
    </location>
</feature>
<keyword evidence="4" id="KW-1185">Reference proteome</keyword>
<dbReference type="Gene3D" id="2.40.10.170">
    <property type="match status" value="1"/>
</dbReference>